<dbReference type="Gene3D" id="2.40.170.20">
    <property type="entry name" value="TonB-dependent receptor, beta-barrel domain"/>
    <property type="match status" value="1"/>
</dbReference>
<evidence type="ECO:0000256" key="9">
    <source>
        <dbReference type="ARBA" id="ARBA00023077"/>
    </source>
</evidence>
<dbReference type="Gene3D" id="2.170.130.10">
    <property type="entry name" value="TonB-dependent receptor, plug domain"/>
    <property type="match status" value="1"/>
</dbReference>
<dbReference type="SUPFAM" id="SSF56935">
    <property type="entry name" value="Porins"/>
    <property type="match status" value="1"/>
</dbReference>
<evidence type="ECO:0000256" key="2">
    <source>
        <dbReference type="ARBA" id="ARBA00022448"/>
    </source>
</evidence>
<keyword evidence="2 12" id="KW-0813">Transport</keyword>
<dbReference type="PANTHER" id="PTHR32552:SF68">
    <property type="entry name" value="FERRICHROME OUTER MEMBRANE TRANSPORTER_PHAGE RECEPTOR"/>
    <property type="match status" value="1"/>
</dbReference>
<protein>
    <submittedName>
        <fullName evidence="16">SusC/RagA family TonB-linked outer membrane protein</fullName>
    </submittedName>
</protein>
<comment type="caution">
    <text evidence="16">The sequence shown here is derived from an EMBL/GenBank/DDBJ whole genome shotgun (WGS) entry which is preliminary data.</text>
</comment>
<dbReference type="Gene3D" id="2.60.40.1120">
    <property type="entry name" value="Carboxypeptidase-like, regulatory domain"/>
    <property type="match status" value="1"/>
</dbReference>
<dbReference type="NCBIfam" id="TIGR04056">
    <property type="entry name" value="OMP_RagA_SusC"/>
    <property type="match status" value="1"/>
</dbReference>
<evidence type="ECO:0000313" key="17">
    <source>
        <dbReference type="Proteomes" id="UP001500298"/>
    </source>
</evidence>
<evidence type="ECO:0000256" key="1">
    <source>
        <dbReference type="ARBA" id="ARBA00004571"/>
    </source>
</evidence>
<dbReference type="PROSITE" id="PS52016">
    <property type="entry name" value="TONB_DEPENDENT_REC_3"/>
    <property type="match status" value="1"/>
</dbReference>
<dbReference type="InterPro" id="IPR008969">
    <property type="entry name" value="CarboxyPept-like_regulatory"/>
</dbReference>
<dbReference type="EMBL" id="BAABJX010000017">
    <property type="protein sequence ID" value="GAA4826472.1"/>
    <property type="molecule type" value="Genomic_DNA"/>
</dbReference>
<dbReference type="InterPro" id="IPR023996">
    <property type="entry name" value="TonB-dep_OMP_SusC/RagA"/>
</dbReference>
<dbReference type="InterPro" id="IPR037066">
    <property type="entry name" value="Plug_dom_sf"/>
</dbReference>
<dbReference type="InterPro" id="IPR036942">
    <property type="entry name" value="Beta-barrel_TonB_sf"/>
</dbReference>
<keyword evidence="3 12" id="KW-1134">Transmembrane beta strand</keyword>
<dbReference type="Pfam" id="PF00593">
    <property type="entry name" value="TonB_dep_Rec_b-barrel"/>
    <property type="match status" value="1"/>
</dbReference>
<dbReference type="InterPro" id="IPR000531">
    <property type="entry name" value="Beta-barrel_TonB"/>
</dbReference>
<dbReference type="InterPro" id="IPR039426">
    <property type="entry name" value="TonB-dep_rcpt-like"/>
</dbReference>
<dbReference type="InterPro" id="IPR023997">
    <property type="entry name" value="TonB-dep_OMP_SusC/RagA_CS"/>
</dbReference>
<evidence type="ECO:0000256" key="5">
    <source>
        <dbReference type="ARBA" id="ARBA00022692"/>
    </source>
</evidence>
<evidence type="ECO:0000259" key="15">
    <source>
        <dbReference type="Pfam" id="PF07715"/>
    </source>
</evidence>
<dbReference type="PANTHER" id="PTHR32552">
    <property type="entry name" value="FERRICHROME IRON RECEPTOR-RELATED"/>
    <property type="match status" value="1"/>
</dbReference>
<evidence type="ECO:0000256" key="4">
    <source>
        <dbReference type="ARBA" id="ARBA00022496"/>
    </source>
</evidence>
<evidence type="ECO:0000313" key="16">
    <source>
        <dbReference type="EMBL" id="GAA4826472.1"/>
    </source>
</evidence>
<feature type="domain" description="TonB-dependent receptor plug" evidence="15">
    <location>
        <begin position="104"/>
        <end position="228"/>
    </location>
</feature>
<keyword evidence="10 12" id="KW-0472">Membrane</keyword>
<comment type="similarity">
    <text evidence="12 13">Belongs to the TonB-dependent receptor family.</text>
</comment>
<dbReference type="InterPro" id="IPR012910">
    <property type="entry name" value="Plug_dom"/>
</dbReference>
<dbReference type="Proteomes" id="UP001500298">
    <property type="component" value="Unassembled WGS sequence"/>
</dbReference>
<proteinExistence type="inferred from homology"/>
<evidence type="ECO:0000256" key="8">
    <source>
        <dbReference type="ARBA" id="ARBA00023065"/>
    </source>
</evidence>
<evidence type="ECO:0000256" key="12">
    <source>
        <dbReference type="PROSITE-ProRule" id="PRU01360"/>
    </source>
</evidence>
<name>A0ABP9D4T1_9BACT</name>
<keyword evidence="8" id="KW-0406">Ion transport</keyword>
<keyword evidence="6" id="KW-0732">Signal</keyword>
<organism evidence="16 17">
    <name type="scientific">Algivirga pacifica</name>
    <dbReference type="NCBI Taxonomy" id="1162670"/>
    <lineage>
        <taxon>Bacteria</taxon>
        <taxon>Pseudomonadati</taxon>
        <taxon>Bacteroidota</taxon>
        <taxon>Cytophagia</taxon>
        <taxon>Cytophagales</taxon>
        <taxon>Flammeovirgaceae</taxon>
        <taxon>Algivirga</taxon>
    </lineage>
</organism>
<evidence type="ECO:0000259" key="14">
    <source>
        <dbReference type="Pfam" id="PF00593"/>
    </source>
</evidence>
<keyword evidence="9 13" id="KW-0798">TonB box</keyword>
<dbReference type="NCBIfam" id="TIGR04057">
    <property type="entry name" value="SusC_RagA_signa"/>
    <property type="match status" value="1"/>
</dbReference>
<dbReference type="Pfam" id="PF07715">
    <property type="entry name" value="Plug"/>
    <property type="match status" value="1"/>
</dbReference>
<feature type="domain" description="TonB-dependent receptor-like beta-barrel" evidence="14">
    <location>
        <begin position="456"/>
        <end position="884"/>
    </location>
</feature>
<dbReference type="SUPFAM" id="SSF49464">
    <property type="entry name" value="Carboxypeptidase regulatory domain-like"/>
    <property type="match status" value="1"/>
</dbReference>
<dbReference type="Pfam" id="PF13715">
    <property type="entry name" value="CarbopepD_reg_2"/>
    <property type="match status" value="1"/>
</dbReference>
<keyword evidence="4" id="KW-0410">Iron transport</keyword>
<evidence type="ECO:0000256" key="11">
    <source>
        <dbReference type="ARBA" id="ARBA00023237"/>
    </source>
</evidence>
<evidence type="ECO:0000256" key="7">
    <source>
        <dbReference type="ARBA" id="ARBA00023004"/>
    </source>
</evidence>
<gene>
    <name evidence="16" type="ORF">GCM10023331_08890</name>
</gene>
<reference evidence="17" key="1">
    <citation type="journal article" date="2019" name="Int. J. Syst. Evol. Microbiol.">
        <title>The Global Catalogue of Microorganisms (GCM) 10K type strain sequencing project: providing services to taxonomists for standard genome sequencing and annotation.</title>
        <authorList>
            <consortium name="The Broad Institute Genomics Platform"/>
            <consortium name="The Broad Institute Genome Sequencing Center for Infectious Disease"/>
            <person name="Wu L."/>
            <person name="Ma J."/>
        </authorList>
    </citation>
    <scope>NUCLEOTIDE SEQUENCE [LARGE SCALE GENOMIC DNA]</scope>
    <source>
        <strain evidence="17">JCM 18326</strain>
    </source>
</reference>
<keyword evidence="11 12" id="KW-0998">Cell outer membrane</keyword>
<evidence type="ECO:0000256" key="3">
    <source>
        <dbReference type="ARBA" id="ARBA00022452"/>
    </source>
</evidence>
<comment type="subcellular location">
    <subcellularLocation>
        <location evidence="1 12">Cell outer membrane</location>
        <topology evidence="1 12">Multi-pass membrane protein</topology>
    </subcellularLocation>
</comment>
<evidence type="ECO:0000256" key="10">
    <source>
        <dbReference type="ARBA" id="ARBA00023136"/>
    </source>
</evidence>
<sequence length="1066" mass="117744">MSAAVGFAQERVVQGVVKQASNQLPLPGVTVQVKGTQQGTVTGIDGKFMLSVPEGNNVLTFRLIGMEPLVEEINNRASIEVSMKEEVTELDEVVVTALGVTRDKRSLGDAVQEVSGSSVSEVPQQNMVNSLSGKVAGLQVQASGVMGGSTNVIIRGQSSLGNNQALFVVDGVPIDNSSTNSSYQNQGSGGIDWGSPIADINPEDIASISVLKGASAAALYGSRGSNGVVMITTKNGSGAGKTGVDISTGVIFSQVNQRTLPRYQKEYGAGYPVWQKDANDNWYRDYSHTYVDVDGDGTDEVFVNFGDDASWGPKFDGSPVIHWDALDPVADNYLETRPWVASENGPEAFFQTGRAINTNVALTGSGSYGNYRISYTNRDETGIIPNSVNKKNNFNVAAKFDFTDRLSSSVNMNYSNRYVRNRPAQGYDAAYSRAFMASSAFWMQTNVDFERLKNYQMSDGTQYTWNRSWWNDPSPAYWDNPYWVVYKNFTEDTRERIFGAWSMDYRLTDWLTLTGKYGLDTYTDVQEERIANGSYADFPYYYKTNRNRRESNLDFILSANKQFGKVSLNAFVGTNYRHNQYERIGIGTDQGFTVDNVFWAENSSNPETYMRDYVSQKKMFSVYASATLGYKDMLFVDLKGRMDQSSTLPLDNNTYFYPATSLSFIFTELQALQYSNIISYGKLRASYGRVGSDTDPYRLVNTLGVGNYGTNPAMFSSSTVFDPNLRPEFTDSWEVGTDLSLFNNRVRADFTYFYKSTYDQIVYQAVPASTGVTSISTNIGEIENKGVELSLGITPVQTGDFRWDMNVNWSSYRNKVIDIDGDPETNNGVLEYGSSYDYASVVAKEGEAMGAIIATNFVYNDKGEKLVDANGYYQLGPQEVLGNANPDWIGGLQNTFTYKSWTLNTLLDASWGGERFSLTHFWGKGTGVLEETVGTNELGNPIRSNPNEGGGVVLEGVTEDGKPNEVRLNAYDAFAYWRLPAATAVVDASYVKLREVSLTYQLPARYLTNTPFQKLGFSLIGSNLAILKGPKHFDPETTYGAGNTQGIEQGALPTPRSYGFKVNLGF</sequence>
<evidence type="ECO:0000256" key="6">
    <source>
        <dbReference type="ARBA" id="ARBA00022729"/>
    </source>
</evidence>
<keyword evidence="17" id="KW-1185">Reference proteome</keyword>
<keyword evidence="5 12" id="KW-0812">Transmembrane</keyword>
<accession>A0ABP9D4T1</accession>
<evidence type="ECO:0000256" key="13">
    <source>
        <dbReference type="RuleBase" id="RU003357"/>
    </source>
</evidence>
<keyword evidence="7" id="KW-0408">Iron</keyword>